<dbReference type="PRINTS" id="PR00038">
    <property type="entry name" value="HTHLUXR"/>
</dbReference>
<dbReference type="SMART" id="SM00421">
    <property type="entry name" value="HTH_LUXR"/>
    <property type="match status" value="1"/>
</dbReference>
<feature type="domain" description="HTH luxR-type" evidence="4">
    <location>
        <begin position="168"/>
        <end position="233"/>
    </location>
</feature>
<dbReference type="InterPro" id="IPR016032">
    <property type="entry name" value="Sig_transdc_resp-reg_C-effctor"/>
</dbReference>
<evidence type="ECO:0000256" key="3">
    <source>
        <dbReference type="ARBA" id="ARBA00023163"/>
    </source>
</evidence>
<dbReference type="PANTHER" id="PTHR44688:SF16">
    <property type="entry name" value="DNA-BINDING TRANSCRIPTIONAL ACTIVATOR DEVR_DOSR"/>
    <property type="match status" value="1"/>
</dbReference>
<dbReference type="SUPFAM" id="SSF46894">
    <property type="entry name" value="C-terminal effector domain of the bipartite response regulators"/>
    <property type="match status" value="1"/>
</dbReference>
<reference evidence="6" key="1">
    <citation type="submission" date="2015-11" db="EMBL/GenBank/DDBJ databases">
        <title>Complete genome sequence of a polyethylene-glycol degrader Sphingopyxis macrogoltabida 203N (NBRC 111659).</title>
        <authorList>
            <person name="Yoshiyuki O."/>
            <person name="Shouta N."/>
            <person name="Nagata Y."/>
            <person name="Numata M."/>
            <person name="Tsuchikane K."/>
            <person name="Hosoyama A."/>
            <person name="Yamazoe A."/>
            <person name="Tsuda M."/>
            <person name="Fujita N."/>
            <person name="Kawai F."/>
        </authorList>
    </citation>
    <scope>NUCLEOTIDE SEQUENCE [LARGE SCALE GENOMIC DNA]</scope>
    <source>
        <strain evidence="6">203N</strain>
    </source>
</reference>
<organism evidence="5 6">
    <name type="scientific">Sphingopyxis macrogoltabida</name>
    <name type="common">Sphingomonas macrogoltabidus</name>
    <dbReference type="NCBI Taxonomy" id="33050"/>
    <lineage>
        <taxon>Bacteria</taxon>
        <taxon>Pseudomonadati</taxon>
        <taxon>Pseudomonadota</taxon>
        <taxon>Alphaproteobacteria</taxon>
        <taxon>Sphingomonadales</taxon>
        <taxon>Sphingomonadaceae</taxon>
        <taxon>Sphingopyxis</taxon>
    </lineage>
</organism>
<dbReference type="Gene3D" id="1.10.10.10">
    <property type="entry name" value="Winged helix-like DNA-binding domain superfamily/Winged helix DNA-binding domain"/>
    <property type="match status" value="1"/>
</dbReference>
<protein>
    <recommendedName>
        <fullName evidence="4">HTH luxR-type domain-containing protein</fullName>
    </recommendedName>
</protein>
<dbReference type="CDD" id="cd06170">
    <property type="entry name" value="LuxR_C_like"/>
    <property type="match status" value="1"/>
</dbReference>
<dbReference type="InterPro" id="IPR036388">
    <property type="entry name" value="WH-like_DNA-bd_sf"/>
</dbReference>
<dbReference type="EMBL" id="CP013344">
    <property type="protein sequence ID" value="AMU90580.1"/>
    <property type="molecule type" value="Genomic_DNA"/>
</dbReference>
<evidence type="ECO:0000313" key="5">
    <source>
        <dbReference type="EMBL" id="AMU90580.1"/>
    </source>
</evidence>
<proteinExistence type="predicted"/>
<dbReference type="Proteomes" id="UP000076088">
    <property type="component" value="Chromosome"/>
</dbReference>
<keyword evidence="2" id="KW-0238">DNA-binding</keyword>
<keyword evidence="3" id="KW-0804">Transcription</keyword>
<name>A0AAC8Z2C7_SPHMC</name>
<dbReference type="GO" id="GO:0006355">
    <property type="term" value="P:regulation of DNA-templated transcription"/>
    <property type="evidence" value="ECO:0007669"/>
    <property type="project" value="InterPro"/>
</dbReference>
<sequence length="233" mass="25493">MIASCGLDSLSIFFSAQSQGATDLTYLFHHGVSEEAQHAYKDGRVFEEDPFTRVIDRTDRCGRMIRWGEDRLDRVADGATEYRQFINCHSVDVVGAWVQQVLPDFYLLIGAHCHPDGHRKSDVAHGLLERESAAISQMVVSQLFEEILAGAGGRGTLQAALSDSGPAAGGVAAKLSSRELQIAQLIGAGKQNKQVAFIAGISEFTVENHLRRIYRKLDVHNRAAMTAKIFGGH</sequence>
<dbReference type="InterPro" id="IPR000792">
    <property type="entry name" value="Tscrpt_reg_LuxR_C"/>
</dbReference>
<evidence type="ECO:0000256" key="1">
    <source>
        <dbReference type="ARBA" id="ARBA00023015"/>
    </source>
</evidence>
<keyword evidence="6" id="KW-1185">Reference proteome</keyword>
<evidence type="ECO:0000259" key="4">
    <source>
        <dbReference type="PROSITE" id="PS50043"/>
    </source>
</evidence>
<dbReference type="PANTHER" id="PTHR44688">
    <property type="entry name" value="DNA-BINDING TRANSCRIPTIONAL ACTIVATOR DEVR_DOSR"/>
    <property type="match status" value="1"/>
</dbReference>
<reference evidence="5 6" key="2">
    <citation type="journal article" date="2016" name="Genome Announc.">
        <title>Complete Genome Sequence of Sphingopyxis macrogoltabida Strain 203N (NBRC 111659), a Polyethylene Glycol Degrader.</title>
        <authorList>
            <person name="Ohtsubo Y."/>
            <person name="Nonoyama S."/>
            <person name="Nagata Y."/>
            <person name="Numata M."/>
            <person name="Tsuchikane K."/>
            <person name="Hosoyama A."/>
            <person name="Yamazoe A."/>
            <person name="Tsuda M."/>
            <person name="Fujita N."/>
            <person name="Kawai F."/>
        </authorList>
    </citation>
    <scope>NUCLEOTIDE SEQUENCE [LARGE SCALE GENOMIC DNA]</scope>
    <source>
        <strain evidence="5 6">203N</strain>
    </source>
</reference>
<evidence type="ECO:0000256" key="2">
    <source>
        <dbReference type="ARBA" id="ARBA00023125"/>
    </source>
</evidence>
<dbReference type="GO" id="GO:0003677">
    <property type="term" value="F:DNA binding"/>
    <property type="evidence" value="ECO:0007669"/>
    <property type="project" value="UniProtKB-KW"/>
</dbReference>
<accession>A0AAC8Z2C7</accession>
<dbReference type="PROSITE" id="PS50043">
    <property type="entry name" value="HTH_LUXR_2"/>
    <property type="match status" value="1"/>
</dbReference>
<keyword evidence="1" id="KW-0805">Transcription regulation</keyword>
<dbReference type="AlphaFoldDB" id="A0AAC8Z2C7"/>
<evidence type="ECO:0000313" key="6">
    <source>
        <dbReference type="Proteomes" id="UP000076088"/>
    </source>
</evidence>
<dbReference type="Pfam" id="PF00196">
    <property type="entry name" value="GerE"/>
    <property type="match status" value="1"/>
</dbReference>
<gene>
    <name evidence="5" type="ORF">ATM17_16270</name>
</gene>